<comment type="caution">
    <text evidence="5">The sequence shown here is derived from an EMBL/GenBank/DDBJ whole genome shotgun (WGS) entry which is preliminary data.</text>
</comment>
<feature type="repeat" description="PPR" evidence="2">
    <location>
        <begin position="123"/>
        <end position="157"/>
    </location>
</feature>
<dbReference type="InterPro" id="IPR032867">
    <property type="entry name" value="DYW_dom"/>
</dbReference>
<dbReference type="GO" id="GO:0009451">
    <property type="term" value="P:RNA modification"/>
    <property type="evidence" value="ECO:0007669"/>
    <property type="project" value="InterPro"/>
</dbReference>
<feature type="repeat" description="PPR" evidence="2">
    <location>
        <begin position="531"/>
        <end position="561"/>
    </location>
</feature>
<feature type="repeat" description="PPR" evidence="2">
    <location>
        <begin position="325"/>
        <end position="359"/>
    </location>
</feature>
<dbReference type="Proteomes" id="UP000317650">
    <property type="component" value="Chromosome 4"/>
</dbReference>
<dbReference type="Pfam" id="PF13041">
    <property type="entry name" value="PPR_2"/>
    <property type="match status" value="3"/>
</dbReference>
<dbReference type="STRING" id="52838.A0A4S8KFM0"/>
<dbReference type="EMBL" id="PYDT01000001">
    <property type="protein sequence ID" value="THU74106.1"/>
    <property type="molecule type" value="Genomic_DNA"/>
</dbReference>
<evidence type="ECO:0000313" key="6">
    <source>
        <dbReference type="Proteomes" id="UP000317650"/>
    </source>
</evidence>
<dbReference type="FunFam" id="1.25.40.10:FF:002102">
    <property type="entry name" value="Pentatricopeptide repeat-containing protein103"/>
    <property type="match status" value="1"/>
</dbReference>
<protein>
    <recommendedName>
        <fullName evidence="4">DYW domain-containing protein</fullName>
    </recommendedName>
</protein>
<feature type="repeat" description="PPR" evidence="2">
    <location>
        <begin position="701"/>
        <end position="735"/>
    </location>
</feature>
<dbReference type="AlphaFoldDB" id="A0A4S8KFM0"/>
<keyword evidence="6" id="KW-1185">Reference proteome</keyword>
<feature type="compositionally biased region" description="Low complexity" evidence="3">
    <location>
        <begin position="38"/>
        <end position="49"/>
    </location>
</feature>
<dbReference type="FunFam" id="1.25.40.10:FF:000073">
    <property type="entry name" value="Pentatricopeptide repeat-containing protein chloroplastic"/>
    <property type="match status" value="1"/>
</dbReference>
<dbReference type="InterPro" id="IPR011990">
    <property type="entry name" value="TPR-like_helical_dom_sf"/>
</dbReference>
<dbReference type="PANTHER" id="PTHR47926">
    <property type="entry name" value="PENTATRICOPEPTIDE REPEAT-CONTAINING PROTEIN"/>
    <property type="match status" value="1"/>
</dbReference>
<reference evidence="5 6" key="1">
    <citation type="journal article" date="2019" name="Nat. Plants">
        <title>Genome sequencing of Musa balbisiana reveals subgenome evolution and function divergence in polyploid bananas.</title>
        <authorList>
            <person name="Yao X."/>
        </authorList>
    </citation>
    <scope>NUCLEOTIDE SEQUENCE [LARGE SCALE GENOMIC DNA]</scope>
    <source>
        <strain evidence="6">cv. DH-PKW</strain>
        <tissue evidence="5">Leaves</tissue>
    </source>
</reference>
<dbReference type="Gene3D" id="1.25.40.10">
    <property type="entry name" value="Tetratricopeptide repeat domain"/>
    <property type="match status" value="5"/>
</dbReference>
<dbReference type="InterPro" id="IPR046960">
    <property type="entry name" value="PPR_At4g14850-like_plant"/>
</dbReference>
<feature type="repeat" description="PPR" evidence="2">
    <location>
        <begin position="224"/>
        <end position="258"/>
    </location>
</feature>
<dbReference type="InterPro" id="IPR046848">
    <property type="entry name" value="E_motif"/>
</dbReference>
<feature type="domain" description="DYW" evidence="4">
    <location>
        <begin position="779"/>
        <end position="871"/>
    </location>
</feature>
<dbReference type="PROSITE" id="PS51375">
    <property type="entry name" value="PPR"/>
    <property type="match status" value="6"/>
</dbReference>
<dbReference type="Pfam" id="PF14432">
    <property type="entry name" value="DYW_deaminase"/>
    <property type="match status" value="1"/>
</dbReference>
<evidence type="ECO:0000256" key="1">
    <source>
        <dbReference type="ARBA" id="ARBA00022737"/>
    </source>
</evidence>
<feature type="repeat" description="PPR" evidence="2">
    <location>
        <begin position="562"/>
        <end position="596"/>
    </location>
</feature>
<sequence>MATTIPPPPSPFPHMKPLLSLSPLSSLSLPPFNPKPPNVSSSPLTQPNPTHHHHSPSPFAPRRLLRLAVDRRDLDLGRAAHAAAVKAQDIEDTRLGNALISMYLKLGRLSDARKAFDALPSPDVASFSSLISAYAKCGRPVEAAGLFCRMRFLGVEPNEFSFVAILTSCIRQLDGRLGSQVHAFAVKTDHCSCVHVSNALLGVYVKCGCASAADQLFGEMVERDVSSWNAVMLGMVEECRYDEVFRLFNLMQMEGYHGDGFSLSTLLTAAAHGFGGAGGEAVHAYALKIGLELDLSVGNALVGFYTQFGCVEDVADVFWRMPIKDVTSWTGMLTGYMEFGMVESAVDIFDQMPERNCVTYNALLAGYCHNGEGARGLDLFRHILENDLEISDFTLTSAINACGMVSDLKTSEQVHAFMIKSGCKSSSWVEAALLDMCAKCGRIEDAEKMFTSWAHEESFPVAWTSLICAHSRCGLHFEALHLFQTGLRRDDPVVMDAFALAMILGLCGTLGFVELGQQLHCVATKSGLLSDVEVGNALFSMYAKCGRLEDATSLFSQMPQHDTVSWNALIMAYLIHRQGDKALDVWDSMNMVGVKPDFITFLLVISACRYTRSNSVDVCHKLFQSMESSYNIIPTSEHYSAMVDVLGYWGSFDEAEQLIKNMPSKPNASVWRALLDSCRLRSNMTLGRQAAQSLLELEPQDPSTYVLISNLYSASGRWHCSEKVRQDMREKGLQKHPVRSWITHHSTMHSFYARDRSHPQSKDIYSALDILILECMKAGYEPDTCFVLHEVEEYQKKNFLFYHSAKLAVVYGLLISGPDQPVRVVKNIHLCGDCHAFMKYVSSVTGREISVRDASGFHNFRAGVCSCGDYWSELGYSSSTSDQSVLQPDGCMTVRETLF</sequence>
<dbReference type="Pfam" id="PF20430">
    <property type="entry name" value="Eplus_motif"/>
    <property type="match status" value="1"/>
</dbReference>
<gene>
    <name evidence="5" type="ORF">C4D60_Mb04t29850</name>
</gene>
<dbReference type="Pfam" id="PF01535">
    <property type="entry name" value="PPR"/>
    <property type="match status" value="7"/>
</dbReference>
<dbReference type="InterPro" id="IPR046849">
    <property type="entry name" value="E2_motif"/>
</dbReference>
<feature type="region of interest" description="Disordered" evidence="3">
    <location>
        <begin position="29"/>
        <end position="61"/>
    </location>
</feature>
<keyword evidence="1" id="KW-0677">Repeat</keyword>
<dbReference type="GO" id="GO:0003723">
    <property type="term" value="F:RNA binding"/>
    <property type="evidence" value="ECO:0007669"/>
    <property type="project" value="InterPro"/>
</dbReference>
<evidence type="ECO:0000256" key="3">
    <source>
        <dbReference type="SAM" id="MobiDB-lite"/>
    </source>
</evidence>
<name>A0A4S8KFM0_MUSBA</name>
<accession>A0A4S8KFM0</accession>
<dbReference type="GO" id="GO:0008270">
    <property type="term" value="F:zinc ion binding"/>
    <property type="evidence" value="ECO:0007669"/>
    <property type="project" value="InterPro"/>
</dbReference>
<dbReference type="NCBIfam" id="TIGR00756">
    <property type="entry name" value="PPR"/>
    <property type="match status" value="5"/>
</dbReference>
<dbReference type="Pfam" id="PF20431">
    <property type="entry name" value="E_motif"/>
    <property type="match status" value="1"/>
</dbReference>
<evidence type="ECO:0000259" key="4">
    <source>
        <dbReference type="Pfam" id="PF14432"/>
    </source>
</evidence>
<dbReference type="PANTHER" id="PTHR47926:SF512">
    <property type="entry name" value="REPEAT (PPR) SUPERFAMILY PROTEIN, PUTATIVE-RELATED"/>
    <property type="match status" value="1"/>
</dbReference>
<organism evidence="5 6">
    <name type="scientific">Musa balbisiana</name>
    <name type="common">Banana</name>
    <dbReference type="NCBI Taxonomy" id="52838"/>
    <lineage>
        <taxon>Eukaryota</taxon>
        <taxon>Viridiplantae</taxon>
        <taxon>Streptophyta</taxon>
        <taxon>Embryophyta</taxon>
        <taxon>Tracheophyta</taxon>
        <taxon>Spermatophyta</taxon>
        <taxon>Magnoliopsida</taxon>
        <taxon>Liliopsida</taxon>
        <taxon>Zingiberales</taxon>
        <taxon>Musaceae</taxon>
        <taxon>Musa</taxon>
    </lineage>
</organism>
<dbReference type="FunFam" id="1.25.40.10:FF:000679">
    <property type="entry name" value="Pentatricopeptide repeat-containing protein At5g03800"/>
    <property type="match status" value="1"/>
</dbReference>
<evidence type="ECO:0000256" key="2">
    <source>
        <dbReference type="PROSITE-ProRule" id="PRU00708"/>
    </source>
</evidence>
<proteinExistence type="predicted"/>
<evidence type="ECO:0000313" key="5">
    <source>
        <dbReference type="EMBL" id="THU74106.1"/>
    </source>
</evidence>
<dbReference type="InterPro" id="IPR002885">
    <property type="entry name" value="PPR_rpt"/>
</dbReference>